<dbReference type="RefSeq" id="WP_137638563.1">
    <property type="nucleotide sequence ID" value="NZ_BJDN01000029.1"/>
</dbReference>
<organism evidence="1 2">
    <name type="scientific">Loigolactobacillus binensis</name>
    <dbReference type="NCBI Taxonomy" id="2559922"/>
    <lineage>
        <taxon>Bacteria</taxon>
        <taxon>Bacillati</taxon>
        <taxon>Bacillota</taxon>
        <taxon>Bacilli</taxon>
        <taxon>Lactobacillales</taxon>
        <taxon>Lactobacillaceae</taxon>
        <taxon>Loigolactobacillus</taxon>
    </lineage>
</organism>
<accession>A0ABW3EC30</accession>
<dbReference type="InterPro" id="IPR018757">
    <property type="entry name" value="DUF2316"/>
</dbReference>
<protein>
    <submittedName>
        <fullName evidence="1">DUF2316 family protein</fullName>
    </submittedName>
</protein>
<reference evidence="2" key="1">
    <citation type="journal article" date="2019" name="Int. J. Syst. Evol. Microbiol.">
        <title>The Global Catalogue of Microorganisms (GCM) 10K type strain sequencing project: providing services to taxonomists for standard genome sequencing and annotation.</title>
        <authorList>
            <consortium name="The Broad Institute Genomics Platform"/>
            <consortium name="The Broad Institute Genome Sequencing Center for Infectious Disease"/>
            <person name="Wu L."/>
            <person name="Ma J."/>
        </authorList>
    </citation>
    <scope>NUCLEOTIDE SEQUENCE [LARGE SCALE GENOMIC DNA]</scope>
    <source>
        <strain evidence="2">CCM 8925</strain>
    </source>
</reference>
<evidence type="ECO:0000313" key="1">
    <source>
        <dbReference type="EMBL" id="MFD0896596.1"/>
    </source>
</evidence>
<dbReference type="EMBL" id="JBHTIO010000012">
    <property type="protein sequence ID" value="MFD0896596.1"/>
    <property type="molecule type" value="Genomic_DNA"/>
</dbReference>
<dbReference type="Proteomes" id="UP001597104">
    <property type="component" value="Unassembled WGS sequence"/>
</dbReference>
<evidence type="ECO:0000313" key="2">
    <source>
        <dbReference type="Proteomes" id="UP001597104"/>
    </source>
</evidence>
<dbReference type="Pfam" id="PF10078">
    <property type="entry name" value="DUF2316"/>
    <property type="match status" value="1"/>
</dbReference>
<name>A0ABW3EC30_9LACO</name>
<comment type="caution">
    <text evidence="1">The sequence shown here is derived from an EMBL/GenBank/DDBJ whole genome shotgun (WGS) entry which is preliminary data.</text>
</comment>
<gene>
    <name evidence="1" type="ORF">ACFQZ7_02410</name>
</gene>
<keyword evidence="2" id="KW-1185">Reference proteome</keyword>
<sequence>MSLTRAQQQATITEFKQNLQLSGLTTTTIAHDLHTDPDTIVALTQLRTQAIENPWILRNYLLQQISAAGKQPVPFTALVGDYHDYWFLNAKKIERGVL</sequence>
<proteinExistence type="predicted"/>